<feature type="region of interest" description="Disordered" evidence="1">
    <location>
        <begin position="56"/>
        <end position="102"/>
    </location>
</feature>
<name>A0A0A9DEA6_ARUDO</name>
<organism evidence="3">
    <name type="scientific">Arundo donax</name>
    <name type="common">Giant reed</name>
    <name type="synonym">Donax arundinaceus</name>
    <dbReference type="NCBI Taxonomy" id="35708"/>
    <lineage>
        <taxon>Eukaryota</taxon>
        <taxon>Viridiplantae</taxon>
        <taxon>Streptophyta</taxon>
        <taxon>Embryophyta</taxon>
        <taxon>Tracheophyta</taxon>
        <taxon>Spermatophyta</taxon>
        <taxon>Magnoliopsida</taxon>
        <taxon>Liliopsida</taxon>
        <taxon>Poales</taxon>
        <taxon>Poaceae</taxon>
        <taxon>PACMAD clade</taxon>
        <taxon>Arundinoideae</taxon>
        <taxon>Arundineae</taxon>
        <taxon>Arundo</taxon>
    </lineage>
</organism>
<dbReference type="Pfam" id="PF08284">
    <property type="entry name" value="RVP_2"/>
    <property type="match status" value="1"/>
</dbReference>
<protein>
    <recommendedName>
        <fullName evidence="2">Retrotransposon gag domain-containing protein</fullName>
    </recommendedName>
</protein>
<feature type="compositionally biased region" description="Polar residues" evidence="1">
    <location>
        <begin position="56"/>
        <end position="71"/>
    </location>
</feature>
<evidence type="ECO:0000256" key="1">
    <source>
        <dbReference type="SAM" id="MobiDB-lite"/>
    </source>
</evidence>
<evidence type="ECO:0000313" key="3">
    <source>
        <dbReference type="EMBL" id="JAD86116.1"/>
    </source>
</evidence>
<dbReference type="InterPro" id="IPR021109">
    <property type="entry name" value="Peptidase_aspartic_dom_sf"/>
</dbReference>
<dbReference type="Pfam" id="PF03732">
    <property type="entry name" value="Retrotrans_gag"/>
    <property type="match status" value="1"/>
</dbReference>
<evidence type="ECO:0000259" key="2">
    <source>
        <dbReference type="Pfam" id="PF03732"/>
    </source>
</evidence>
<dbReference type="AlphaFoldDB" id="A0A0A9DEA6"/>
<dbReference type="InterPro" id="IPR005162">
    <property type="entry name" value="Retrotrans_gag_dom"/>
</dbReference>
<dbReference type="EMBL" id="GBRH01211779">
    <property type="protein sequence ID" value="JAD86116.1"/>
    <property type="molecule type" value="Transcribed_RNA"/>
</dbReference>
<dbReference type="CDD" id="cd00303">
    <property type="entry name" value="retropepsin_like"/>
    <property type="match status" value="1"/>
</dbReference>
<feature type="domain" description="Retrotransposon gag" evidence="2">
    <location>
        <begin position="180"/>
        <end position="273"/>
    </location>
</feature>
<proteinExistence type="predicted"/>
<dbReference type="PANTHER" id="PTHR15503:SF22">
    <property type="entry name" value="TRANSPOSON TY3-I GAG POLYPROTEIN"/>
    <property type="match status" value="1"/>
</dbReference>
<reference evidence="3" key="1">
    <citation type="submission" date="2014-09" db="EMBL/GenBank/DDBJ databases">
        <authorList>
            <person name="Magalhaes I.L.F."/>
            <person name="Oliveira U."/>
            <person name="Santos F.R."/>
            <person name="Vidigal T.H.D.A."/>
            <person name="Brescovit A.D."/>
            <person name="Santos A.J."/>
        </authorList>
    </citation>
    <scope>NUCLEOTIDE SEQUENCE</scope>
    <source>
        <tissue evidence="3">Shoot tissue taken approximately 20 cm above the soil surface</tissue>
    </source>
</reference>
<dbReference type="PANTHER" id="PTHR15503">
    <property type="entry name" value="LDOC1 RELATED"/>
    <property type="match status" value="1"/>
</dbReference>
<dbReference type="InterPro" id="IPR032567">
    <property type="entry name" value="RTL1-rel"/>
</dbReference>
<sequence length="624" mass="70357">MVSNVEELAKQFVGFELMMKQALDKLTGLESWRTTADSSLSTLLMKTEEAVARINTLESQPRSPSSASTTPVGAAPQHAAYPSASTSERPHGHGVDPQTRELGFGVLGAPPQLLANGTSKQSIPQTQNSPVEECRSAIQPSFSPKLEFPKFDGENSRLWKDRCEMYSEVYGVCESLKTRLAALNFTGAAALWLQTLELRGQVTSWSVLCSVVFDRFDRDQYQTCLRELDNLKQEGTIAEYYHKFEQLAHNILLYNTSFDSTYLVTRFLGGLREDIRAPIALHRPKDVDTASVLALLQEEELEATKKKLGAKSESKEFNKSSSWVFTTSEKSKLGVKRDDIKKPEKSPLDERWESLKAFCKAKGLCFTCGDKWAKTHKCPAQVPIHIVQELMENFQLDEGPDYTSSEDEEDTSEEVVLFVKDPPAKKTRRKTMRFRGYIGKQGVLILIDSGSVGTFISEEVAASMQQQDCELQQFTVADGGPMKCSKMIPKMQWLVQGHTFSYDARVLPLKCYDMIVGADWLEDHSPMWIHWRKKIMRFSHKGRRIQLTGLRDDLTKCKKISVHKLRGLIKRKAVTHCIQFQNVAPVCQLDMDNSLSSHPVPDNITELVQQHEALFQDPSELPPP</sequence>
<reference evidence="3" key="2">
    <citation type="journal article" date="2015" name="Data Brief">
        <title>Shoot transcriptome of the giant reed, Arundo donax.</title>
        <authorList>
            <person name="Barrero R.A."/>
            <person name="Guerrero F.D."/>
            <person name="Moolhuijzen P."/>
            <person name="Goolsby J.A."/>
            <person name="Tidwell J."/>
            <person name="Bellgard S.E."/>
            <person name="Bellgard M.I."/>
        </authorList>
    </citation>
    <scope>NUCLEOTIDE SEQUENCE</scope>
    <source>
        <tissue evidence="3">Shoot tissue taken approximately 20 cm above the soil surface</tissue>
    </source>
</reference>
<accession>A0A0A9DEA6</accession>
<dbReference type="Gene3D" id="2.40.70.10">
    <property type="entry name" value="Acid Proteases"/>
    <property type="match status" value="1"/>
</dbReference>
<dbReference type="SUPFAM" id="SSF50630">
    <property type="entry name" value="Acid proteases"/>
    <property type="match status" value="1"/>
</dbReference>